<proteinExistence type="predicted"/>
<name>E9FV43_DAPPU</name>
<evidence type="ECO:0000313" key="2">
    <source>
        <dbReference type="Proteomes" id="UP000000305"/>
    </source>
</evidence>
<dbReference type="Proteomes" id="UP000000305">
    <property type="component" value="Unassembled WGS sequence"/>
</dbReference>
<evidence type="ECO:0000313" key="1">
    <source>
        <dbReference type="EMBL" id="EFX88493.1"/>
    </source>
</evidence>
<protein>
    <submittedName>
        <fullName evidence="1">Uncharacterized protein</fullName>
    </submittedName>
</protein>
<organism evidence="1 2">
    <name type="scientific">Daphnia pulex</name>
    <name type="common">Water flea</name>
    <dbReference type="NCBI Taxonomy" id="6669"/>
    <lineage>
        <taxon>Eukaryota</taxon>
        <taxon>Metazoa</taxon>
        <taxon>Ecdysozoa</taxon>
        <taxon>Arthropoda</taxon>
        <taxon>Crustacea</taxon>
        <taxon>Branchiopoda</taxon>
        <taxon>Diplostraca</taxon>
        <taxon>Cladocera</taxon>
        <taxon>Anomopoda</taxon>
        <taxon>Daphniidae</taxon>
        <taxon>Daphnia</taxon>
    </lineage>
</organism>
<keyword evidence="2" id="KW-1185">Reference proteome</keyword>
<gene>
    <name evidence="1" type="ORF">DAPPUDRAFT_233555</name>
</gene>
<dbReference type="AlphaFoldDB" id="E9FV43"/>
<sequence>MLLFSGTDFSVRRPRAILFGGRIYCVTACVGGRERTKISLDVPITAAAFLTALQSRPCESHRAARQGKTQTKMLVNCFVEFQQALIVYSTSILNYTFDCCCLPSCRSSSSSSHQRALHRFIKGGWKSKFHAMALMDGITRQIVNDDFLVQRRPALMPSTSPRMVAVIVNTQRT</sequence>
<dbReference type="KEGG" id="dpx:DAPPUDRAFT_233555"/>
<accession>E9FV43</accession>
<dbReference type="InParanoid" id="E9FV43"/>
<dbReference type="EMBL" id="GL732525">
    <property type="protein sequence ID" value="EFX88493.1"/>
    <property type="molecule type" value="Genomic_DNA"/>
</dbReference>
<reference evidence="1 2" key="1">
    <citation type="journal article" date="2011" name="Science">
        <title>The ecoresponsive genome of Daphnia pulex.</title>
        <authorList>
            <person name="Colbourne J.K."/>
            <person name="Pfrender M.E."/>
            <person name="Gilbert D."/>
            <person name="Thomas W.K."/>
            <person name="Tucker A."/>
            <person name="Oakley T.H."/>
            <person name="Tokishita S."/>
            <person name="Aerts A."/>
            <person name="Arnold G.J."/>
            <person name="Basu M.K."/>
            <person name="Bauer D.J."/>
            <person name="Caceres C.E."/>
            <person name="Carmel L."/>
            <person name="Casola C."/>
            <person name="Choi J.H."/>
            <person name="Detter J.C."/>
            <person name="Dong Q."/>
            <person name="Dusheyko S."/>
            <person name="Eads B.D."/>
            <person name="Frohlich T."/>
            <person name="Geiler-Samerotte K.A."/>
            <person name="Gerlach D."/>
            <person name="Hatcher P."/>
            <person name="Jogdeo S."/>
            <person name="Krijgsveld J."/>
            <person name="Kriventseva E.V."/>
            <person name="Kultz D."/>
            <person name="Laforsch C."/>
            <person name="Lindquist E."/>
            <person name="Lopez J."/>
            <person name="Manak J.R."/>
            <person name="Muller J."/>
            <person name="Pangilinan J."/>
            <person name="Patwardhan R.P."/>
            <person name="Pitluck S."/>
            <person name="Pritham E.J."/>
            <person name="Rechtsteiner A."/>
            <person name="Rho M."/>
            <person name="Rogozin I.B."/>
            <person name="Sakarya O."/>
            <person name="Salamov A."/>
            <person name="Schaack S."/>
            <person name="Shapiro H."/>
            <person name="Shiga Y."/>
            <person name="Skalitzky C."/>
            <person name="Smith Z."/>
            <person name="Souvorov A."/>
            <person name="Sung W."/>
            <person name="Tang Z."/>
            <person name="Tsuchiya D."/>
            <person name="Tu H."/>
            <person name="Vos H."/>
            <person name="Wang M."/>
            <person name="Wolf Y.I."/>
            <person name="Yamagata H."/>
            <person name="Yamada T."/>
            <person name="Ye Y."/>
            <person name="Shaw J.R."/>
            <person name="Andrews J."/>
            <person name="Crease T.J."/>
            <person name="Tang H."/>
            <person name="Lucas S.M."/>
            <person name="Robertson H.M."/>
            <person name="Bork P."/>
            <person name="Koonin E.V."/>
            <person name="Zdobnov E.M."/>
            <person name="Grigoriev I.V."/>
            <person name="Lynch M."/>
            <person name="Boore J.L."/>
        </authorList>
    </citation>
    <scope>NUCLEOTIDE SEQUENCE [LARGE SCALE GENOMIC DNA]</scope>
</reference>
<dbReference type="HOGENOM" id="CLU_1549197_0_0_1"/>